<accession>A0A927MVP3</accession>
<dbReference type="RefSeq" id="WP_192751656.1">
    <property type="nucleotide sequence ID" value="NZ_BAABJL010000040.1"/>
</dbReference>
<sequence>MSCRAGWKCAAALSSAYAEALGADVGHFVGAYRALSAAERAEQVTLAQGYLETLRGEDGAT</sequence>
<evidence type="ECO:0000313" key="2">
    <source>
        <dbReference type="Proteomes" id="UP000638648"/>
    </source>
</evidence>
<protein>
    <submittedName>
        <fullName evidence="1">Uncharacterized protein</fullName>
    </submittedName>
</protein>
<proteinExistence type="predicted"/>
<reference evidence="1" key="1">
    <citation type="submission" date="2020-10" db="EMBL/GenBank/DDBJ databases">
        <title>Sequencing the genomes of 1000 actinobacteria strains.</title>
        <authorList>
            <person name="Klenk H.-P."/>
        </authorList>
    </citation>
    <scope>NUCLEOTIDE SEQUENCE</scope>
    <source>
        <strain evidence="1">DSM 45354</strain>
    </source>
</reference>
<keyword evidence="2" id="KW-1185">Reference proteome</keyword>
<dbReference type="Proteomes" id="UP000638648">
    <property type="component" value="Unassembled WGS sequence"/>
</dbReference>
<dbReference type="EMBL" id="JADBEM010000001">
    <property type="protein sequence ID" value="MBE1607760.1"/>
    <property type="molecule type" value="Genomic_DNA"/>
</dbReference>
<dbReference type="AlphaFoldDB" id="A0A927MVP3"/>
<gene>
    <name evidence="1" type="ORF">HEB94_004608</name>
</gene>
<comment type="caution">
    <text evidence="1">The sequence shown here is derived from an EMBL/GenBank/DDBJ whole genome shotgun (WGS) entry which is preliminary data.</text>
</comment>
<name>A0A927MVP3_9ACTN</name>
<organism evidence="1 2">
    <name type="scientific">Actinopolymorpha pittospori</name>
    <dbReference type="NCBI Taxonomy" id="648752"/>
    <lineage>
        <taxon>Bacteria</taxon>
        <taxon>Bacillati</taxon>
        <taxon>Actinomycetota</taxon>
        <taxon>Actinomycetes</taxon>
        <taxon>Propionibacteriales</taxon>
        <taxon>Actinopolymorphaceae</taxon>
        <taxon>Actinopolymorpha</taxon>
    </lineage>
</organism>
<evidence type="ECO:0000313" key="1">
    <source>
        <dbReference type="EMBL" id="MBE1607760.1"/>
    </source>
</evidence>